<dbReference type="RefSeq" id="WP_107866309.1">
    <property type="nucleotide sequence ID" value="NZ_QAON01000012.1"/>
</dbReference>
<dbReference type="PANTHER" id="PTHR30055:SF234">
    <property type="entry name" value="HTH-TYPE TRANSCRIPTIONAL REGULATOR BETI"/>
    <property type="match status" value="1"/>
</dbReference>
<reference evidence="6 7" key="1">
    <citation type="submission" date="2018-04" db="EMBL/GenBank/DDBJ databases">
        <title>Genomic Encyclopedia of Archaeal and Bacterial Type Strains, Phase II (KMG-II): from individual species to whole genera.</title>
        <authorList>
            <person name="Goeker M."/>
        </authorList>
    </citation>
    <scope>NUCLEOTIDE SEQUENCE [LARGE SCALE GENOMIC DNA]</scope>
    <source>
        <strain evidence="6 7">DSM 5822</strain>
    </source>
</reference>
<evidence type="ECO:0000256" key="2">
    <source>
        <dbReference type="ARBA" id="ARBA00023125"/>
    </source>
</evidence>
<dbReference type="EMBL" id="QAON01000012">
    <property type="protein sequence ID" value="PTQ88429.1"/>
    <property type="molecule type" value="Genomic_DNA"/>
</dbReference>
<dbReference type="AlphaFoldDB" id="A0A2T5IWX7"/>
<keyword evidence="3" id="KW-0804">Transcription</keyword>
<dbReference type="InterPro" id="IPR036271">
    <property type="entry name" value="Tet_transcr_reg_TetR-rel_C_sf"/>
</dbReference>
<dbReference type="InterPro" id="IPR050109">
    <property type="entry name" value="HTH-type_TetR-like_transc_reg"/>
</dbReference>
<accession>A0A2T5IWX7</accession>
<gene>
    <name evidence="6" type="ORF">C8N29_11274</name>
</gene>
<dbReference type="InterPro" id="IPR001647">
    <property type="entry name" value="HTH_TetR"/>
</dbReference>
<sequence length="257" mass="28794">MRDKLIAILKQQSQHMAVQEMTVELLAQLANVSVENVLQTLGSAENYPALLAYEQPNITRDRILSAAMAVFAQKGWQKTSLDEVAAAAGMTKGAIYWHFRNKNDLFFALLDARLQRDTSPLTAEIQYAIQQAQQGQAQAAVMHLFAQSWSRCAVDREWLRLYLEVMSQAQEPEISQRLQGLYHYIWQLSAEFVEGMQAGGLVRQQVNPQDMAVLWCVIFDGVMAAATANPHLDIKQLAQQIIPILWQGIAPSAQGQL</sequence>
<keyword evidence="2 4" id="KW-0238">DNA-binding</keyword>
<dbReference type="SUPFAM" id="SSF48498">
    <property type="entry name" value="Tetracyclin repressor-like, C-terminal domain"/>
    <property type="match status" value="1"/>
</dbReference>
<dbReference type="GO" id="GO:0000976">
    <property type="term" value="F:transcription cis-regulatory region binding"/>
    <property type="evidence" value="ECO:0007669"/>
    <property type="project" value="TreeGrafter"/>
</dbReference>
<evidence type="ECO:0000256" key="4">
    <source>
        <dbReference type="PROSITE-ProRule" id="PRU00335"/>
    </source>
</evidence>
<protein>
    <submittedName>
        <fullName evidence="6">TetR family transcriptional regulator</fullName>
    </submittedName>
</protein>
<evidence type="ECO:0000313" key="7">
    <source>
        <dbReference type="Proteomes" id="UP000244223"/>
    </source>
</evidence>
<keyword evidence="1" id="KW-0805">Transcription regulation</keyword>
<dbReference type="PRINTS" id="PR00455">
    <property type="entry name" value="HTHTETR"/>
</dbReference>
<dbReference type="SUPFAM" id="SSF46689">
    <property type="entry name" value="Homeodomain-like"/>
    <property type="match status" value="1"/>
</dbReference>
<keyword evidence="7" id="KW-1185">Reference proteome</keyword>
<dbReference type="InterPro" id="IPR009057">
    <property type="entry name" value="Homeodomain-like_sf"/>
</dbReference>
<dbReference type="GO" id="GO:0003700">
    <property type="term" value="F:DNA-binding transcription factor activity"/>
    <property type="evidence" value="ECO:0007669"/>
    <property type="project" value="TreeGrafter"/>
</dbReference>
<name>A0A2T5IWX7_9GAMM</name>
<dbReference type="PROSITE" id="PS50977">
    <property type="entry name" value="HTH_TETR_2"/>
    <property type="match status" value="1"/>
</dbReference>
<dbReference type="Gene3D" id="1.10.357.10">
    <property type="entry name" value="Tetracycline Repressor, domain 2"/>
    <property type="match status" value="1"/>
</dbReference>
<evidence type="ECO:0000313" key="6">
    <source>
        <dbReference type="EMBL" id="PTQ88429.1"/>
    </source>
</evidence>
<evidence type="ECO:0000256" key="3">
    <source>
        <dbReference type="ARBA" id="ARBA00023163"/>
    </source>
</evidence>
<comment type="caution">
    <text evidence="6">The sequence shown here is derived from an EMBL/GenBank/DDBJ whole genome shotgun (WGS) entry which is preliminary data.</text>
</comment>
<dbReference type="Proteomes" id="UP000244223">
    <property type="component" value="Unassembled WGS sequence"/>
</dbReference>
<dbReference type="Pfam" id="PF00440">
    <property type="entry name" value="TetR_N"/>
    <property type="match status" value="1"/>
</dbReference>
<proteinExistence type="predicted"/>
<dbReference type="PANTHER" id="PTHR30055">
    <property type="entry name" value="HTH-TYPE TRANSCRIPTIONAL REGULATOR RUTR"/>
    <property type="match status" value="1"/>
</dbReference>
<organism evidence="6 7">
    <name type="scientific">Agitococcus lubricus</name>
    <dbReference type="NCBI Taxonomy" id="1077255"/>
    <lineage>
        <taxon>Bacteria</taxon>
        <taxon>Pseudomonadati</taxon>
        <taxon>Pseudomonadota</taxon>
        <taxon>Gammaproteobacteria</taxon>
        <taxon>Moraxellales</taxon>
        <taxon>Moraxellaceae</taxon>
        <taxon>Agitococcus</taxon>
    </lineage>
</organism>
<evidence type="ECO:0000259" key="5">
    <source>
        <dbReference type="PROSITE" id="PS50977"/>
    </source>
</evidence>
<evidence type="ECO:0000256" key="1">
    <source>
        <dbReference type="ARBA" id="ARBA00023015"/>
    </source>
</evidence>
<feature type="DNA-binding region" description="H-T-H motif" evidence="4">
    <location>
        <begin position="80"/>
        <end position="99"/>
    </location>
</feature>
<feature type="domain" description="HTH tetR-type" evidence="5">
    <location>
        <begin position="57"/>
        <end position="117"/>
    </location>
</feature>